<organism evidence="3 4">
    <name type="scientific">Pseudomonas putida</name>
    <name type="common">Arthrobacter siderocapsulatus</name>
    <dbReference type="NCBI Taxonomy" id="303"/>
    <lineage>
        <taxon>Bacteria</taxon>
        <taxon>Pseudomonadati</taxon>
        <taxon>Pseudomonadota</taxon>
        <taxon>Gammaproteobacteria</taxon>
        <taxon>Pseudomonadales</taxon>
        <taxon>Pseudomonadaceae</taxon>
        <taxon>Pseudomonas</taxon>
    </lineage>
</organism>
<feature type="coiled-coil region" evidence="1">
    <location>
        <begin position="269"/>
        <end position="319"/>
    </location>
</feature>
<gene>
    <name evidence="3" type="ORF">ID616_14520</name>
</gene>
<feature type="compositionally biased region" description="Basic residues" evidence="2">
    <location>
        <begin position="49"/>
        <end position="62"/>
    </location>
</feature>
<dbReference type="Proteomes" id="UP000516786">
    <property type="component" value="Chromosome"/>
</dbReference>
<dbReference type="RefSeq" id="WP_191087779.1">
    <property type="nucleotide sequence ID" value="NZ_CP061723.1"/>
</dbReference>
<dbReference type="EMBL" id="CP061723">
    <property type="protein sequence ID" value="QOD00823.1"/>
    <property type="molecule type" value="Genomic_DNA"/>
</dbReference>
<feature type="region of interest" description="Disordered" evidence="2">
    <location>
        <begin position="49"/>
        <end position="69"/>
    </location>
</feature>
<name>A0ABD7BND9_PSEPU</name>
<evidence type="ECO:0000313" key="4">
    <source>
        <dbReference type="Proteomes" id="UP000516786"/>
    </source>
</evidence>
<sequence>MYKTVSFPALELFEKVWSTPVLTLAREIGVSDVALGKACRKAGIAVPRRGHWAKPATKRPKKPAPPTSNELVSFRALDRTLFPQKLASVTDEIPPPPKVTIPDSLVDPHPLVERWRMTAQKAKAIEGRLALQQANVLNTRISPALIDRAAILLDTLIKHTETNGCRWAVSKQQTTVNFDGETAYVTLREKLLKHELPPPLPDPKPKKVWTPDFSRMGLPRYEFLSTGELTLILRESPDYGPQKTFSDAKTGRIEDKIHLFIAGLEALTLRVRAARKESEERRLRDAEEETARKAHAIKAEQQRRLRKRLVQNLDRWEKAYRLRSFIDAVIRYSQAEANQVEAWAEWARQQASLLDPSSSPATVSLECEIEEYFSEYRIMKDSDDWWEK</sequence>
<keyword evidence="1" id="KW-0175">Coiled coil</keyword>
<protein>
    <submittedName>
        <fullName evidence="3">Uncharacterized protein</fullName>
    </submittedName>
</protein>
<accession>A0ABD7BND9</accession>
<dbReference type="AlphaFoldDB" id="A0ABD7BND9"/>
<evidence type="ECO:0000313" key="3">
    <source>
        <dbReference type="EMBL" id="QOD00823.1"/>
    </source>
</evidence>
<proteinExistence type="predicted"/>
<reference evidence="3 4" key="1">
    <citation type="submission" date="2020-09" db="EMBL/GenBank/DDBJ databases">
        <title>Co-existence of a novel multidrug-resistance efflux pump with carbapenem resistance gene blaVIM-2 in one megaplasmid in Pseudomonas putida.</title>
        <authorList>
            <person name="Peng K."/>
            <person name="Li R."/>
        </authorList>
    </citation>
    <scope>NUCLEOTIDE SEQUENCE [LARGE SCALE GENOMIC DNA]</scope>
    <source>
        <strain evidence="3 4">ZXPA-20</strain>
    </source>
</reference>
<evidence type="ECO:0000256" key="1">
    <source>
        <dbReference type="SAM" id="Coils"/>
    </source>
</evidence>
<evidence type="ECO:0000256" key="2">
    <source>
        <dbReference type="SAM" id="MobiDB-lite"/>
    </source>
</evidence>